<dbReference type="GO" id="GO:0000155">
    <property type="term" value="F:phosphorelay sensor kinase activity"/>
    <property type="evidence" value="ECO:0007669"/>
    <property type="project" value="InterPro"/>
</dbReference>
<keyword evidence="5 6" id="KW-0472">Membrane</keyword>
<dbReference type="Proteomes" id="UP000187608">
    <property type="component" value="Unassembled WGS sequence"/>
</dbReference>
<dbReference type="PANTHER" id="PTHR45138">
    <property type="entry name" value="REGULATORY COMPONENTS OF SENSORY TRANSDUCTION SYSTEM"/>
    <property type="match status" value="1"/>
</dbReference>
<dbReference type="FunFam" id="3.30.70.270:FF:000001">
    <property type="entry name" value="Diguanylate cyclase domain protein"/>
    <property type="match status" value="1"/>
</dbReference>
<proteinExistence type="predicted"/>
<dbReference type="PROSITE" id="PS50887">
    <property type="entry name" value="GGDEF"/>
    <property type="match status" value="1"/>
</dbReference>
<dbReference type="PANTHER" id="PTHR45138:SF9">
    <property type="entry name" value="DIGUANYLATE CYCLASE DGCM-RELATED"/>
    <property type="match status" value="1"/>
</dbReference>
<keyword evidence="2" id="KW-1003">Cell membrane</keyword>
<accession>A0A1N7KUQ8</accession>
<dbReference type="SMART" id="SM00267">
    <property type="entry name" value="GGDEF"/>
    <property type="match status" value="1"/>
</dbReference>
<dbReference type="GO" id="GO:0071555">
    <property type="term" value="P:cell wall organization"/>
    <property type="evidence" value="ECO:0007669"/>
    <property type="project" value="InterPro"/>
</dbReference>
<dbReference type="InterPro" id="IPR000160">
    <property type="entry name" value="GGDEF_dom"/>
</dbReference>
<dbReference type="RefSeq" id="WP_200806530.1">
    <property type="nucleotide sequence ID" value="NZ_FTOC01000019.1"/>
</dbReference>
<dbReference type="EMBL" id="FTOC01000019">
    <property type="protein sequence ID" value="SIS65325.1"/>
    <property type="molecule type" value="Genomic_DNA"/>
</dbReference>
<comment type="subcellular location">
    <subcellularLocation>
        <location evidence="1">Cell membrane</location>
        <topology evidence="1">Multi-pass membrane protein</topology>
    </subcellularLocation>
</comment>
<evidence type="ECO:0000256" key="3">
    <source>
        <dbReference type="ARBA" id="ARBA00022692"/>
    </source>
</evidence>
<dbReference type="Pfam" id="PF07694">
    <property type="entry name" value="5TM-5TMR_LYT"/>
    <property type="match status" value="1"/>
</dbReference>
<keyword evidence="4 6" id="KW-1133">Transmembrane helix</keyword>
<feature type="transmembrane region" description="Helical" evidence="6">
    <location>
        <begin position="131"/>
        <end position="151"/>
    </location>
</feature>
<evidence type="ECO:0000259" key="7">
    <source>
        <dbReference type="PROSITE" id="PS50887"/>
    </source>
</evidence>
<dbReference type="InterPro" id="IPR050469">
    <property type="entry name" value="Diguanylate_Cyclase"/>
</dbReference>
<dbReference type="InterPro" id="IPR043128">
    <property type="entry name" value="Rev_trsase/Diguanyl_cyclase"/>
</dbReference>
<dbReference type="Gene3D" id="3.30.70.270">
    <property type="match status" value="1"/>
</dbReference>
<feature type="transmembrane region" description="Helical" evidence="6">
    <location>
        <begin position="35"/>
        <end position="57"/>
    </location>
</feature>
<feature type="domain" description="GGDEF" evidence="7">
    <location>
        <begin position="225"/>
        <end position="357"/>
    </location>
</feature>
<dbReference type="GO" id="GO:0052621">
    <property type="term" value="F:diguanylate cyclase activity"/>
    <property type="evidence" value="ECO:0007669"/>
    <property type="project" value="TreeGrafter"/>
</dbReference>
<dbReference type="GO" id="GO:0043709">
    <property type="term" value="P:cell adhesion involved in single-species biofilm formation"/>
    <property type="evidence" value="ECO:0007669"/>
    <property type="project" value="TreeGrafter"/>
</dbReference>
<dbReference type="Pfam" id="PF00990">
    <property type="entry name" value="GGDEF"/>
    <property type="match status" value="1"/>
</dbReference>
<evidence type="ECO:0000256" key="5">
    <source>
        <dbReference type="ARBA" id="ARBA00023136"/>
    </source>
</evidence>
<keyword evidence="3 6" id="KW-0812">Transmembrane</keyword>
<reference evidence="9" key="1">
    <citation type="submission" date="2017-01" db="EMBL/GenBank/DDBJ databases">
        <authorList>
            <person name="Varghese N."/>
            <person name="Submissions S."/>
        </authorList>
    </citation>
    <scope>NUCLEOTIDE SEQUENCE [LARGE SCALE GENOMIC DNA]</scope>
    <source>
        <strain evidence="9">DSM 23127</strain>
    </source>
</reference>
<evidence type="ECO:0000256" key="6">
    <source>
        <dbReference type="SAM" id="Phobius"/>
    </source>
</evidence>
<dbReference type="NCBIfam" id="TIGR00254">
    <property type="entry name" value="GGDEF"/>
    <property type="match status" value="1"/>
</dbReference>
<sequence>MILKELISNLAILITSLFIYSQLTNNSVLRPSSSLKVKAMAGVLAGLLSNILMQYSMHLDQTIIDLRHIPLILVTYYGGSVPGLISMIFIITGRFLIGFNASSLLAVIFIVLVALTTLWTSKINAKRTVKAFISLTSSNVIFTIVICYLLRDPSVLLPLLSYFWIISYLAGFSSFYVIEYVRENQRMLKQFKSEASTDVLTGLRNVRNFDESFNDISIQASQNNELLSLLFIDIDHFKKVNDTYGHKEGDQVLMELGDLLVNSVRSFDIVSRNGGEEFTVLLLDCPMERSKQIGEKIRENIENHSFLLTTGETIDVTVSIGVACYNETTTPPQMLLEDADQALYEAKRTGRNKVCVA</sequence>
<dbReference type="GO" id="GO:1902201">
    <property type="term" value="P:negative regulation of bacterial-type flagellum-dependent cell motility"/>
    <property type="evidence" value="ECO:0007669"/>
    <property type="project" value="TreeGrafter"/>
</dbReference>
<dbReference type="SUPFAM" id="SSF55073">
    <property type="entry name" value="Nucleotide cyclase"/>
    <property type="match status" value="1"/>
</dbReference>
<feature type="transmembrane region" description="Helical" evidence="6">
    <location>
        <begin position="69"/>
        <end position="91"/>
    </location>
</feature>
<dbReference type="InterPro" id="IPR029787">
    <property type="entry name" value="Nucleotide_cyclase"/>
</dbReference>
<organism evidence="8 9">
    <name type="scientific">Salimicrobium flavidum</name>
    <dbReference type="NCBI Taxonomy" id="570947"/>
    <lineage>
        <taxon>Bacteria</taxon>
        <taxon>Bacillati</taxon>
        <taxon>Bacillota</taxon>
        <taxon>Bacilli</taxon>
        <taxon>Bacillales</taxon>
        <taxon>Bacillaceae</taxon>
        <taxon>Salimicrobium</taxon>
    </lineage>
</organism>
<evidence type="ECO:0000313" key="9">
    <source>
        <dbReference type="Proteomes" id="UP000187608"/>
    </source>
</evidence>
<name>A0A1N7KUQ8_9BACI</name>
<evidence type="ECO:0000256" key="4">
    <source>
        <dbReference type="ARBA" id="ARBA00022989"/>
    </source>
</evidence>
<feature type="transmembrane region" description="Helical" evidence="6">
    <location>
        <begin position="157"/>
        <end position="178"/>
    </location>
</feature>
<evidence type="ECO:0000313" key="8">
    <source>
        <dbReference type="EMBL" id="SIS65325.1"/>
    </source>
</evidence>
<feature type="transmembrane region" description="Helical" evidence="6">
    <location>
        <begin position="97"/>
        <end position="119"/>
    </location>
</feature>
<dbReference type="CDD" id="cd01949">
    <property type="entry name" value="GGDEF"/>
    <property type="match status" value="1"/>
</dbReference>
<dbReference type="STRING" id="570947.SAMN05421687_11923"/>
<evidence type="ECO:0000256" key="2">
    <source>
        <dbReference type="ARBA" id="ARBA00022475"/>
    </source>
</evidence>
<feature type="transmembrane region" description="Helical" evidence="6">
    <location>
        <begin position="7"/>
        <end position="23"/>
    </location>
</feature>
<protein>
    <submittedName>
        <fullName evidence="8">Diguanylate cyclase</fullName>
    </submittedName>
</protein>
<evidence type="ECO:0000256" key="1">
    <source>
        <dbReference type="ARBA" id="ARBA00004651"/>
    </source>
</evidence>
<dbReference type="AlphaFoldDB" id="A0A1N7KUQ8"/>
<gene>
    <name evidence="8" type="ORF">SAMN05421687_11923</name>
</gene>
<keyword evidence="9" id="KW-1185">Reference proteome</keyword>
<dbReference type="GO" id="GO:0005886">
    <property type="term" value="C:plasma membrane"/>
    <property type="evidence" value="ECO:0007669"/>
    <property type="project" value="UniProtKB-SubCell"/>
</dbReference>
<dbReference type="InterPro" id="IPR011620">
    <property type="entry name" value="Sig_transdc_His_kinase_LytS_TM"/>
</dbReference>